<keyword evidence="4" id="KW-0804">Transcription</keyword>
<dbReference type="GO" id="GO:0032993">
    <property type="term" value="C:protein-DNA complex"/>
    <property type="evidence" value="ECO:0007669"/>
    <property type="project" value="TreeGrafter"/>
</dbReference>
<dbReference type="PANTHER" id="PTHR30346">
    <property type="entry name" value="TRANSCRIPTIONAL DUAL REGULATOR HCAR-RELATED"/>
    <property type="match status" value="1"/>
</dbReference>
<dbReference type="AlphaFoldDB" id="F6FTL4"/>
<gene>
    <name evidence="6" type="ordered locus">Isova_0410</name>
</gene>
<dbReference type="InterPro" id="IPR005119">
    <property type="entry name" value="LysR_subst-bd"/>
</dbReference>
<accession>F6FTL4</accession>
<sequence length="323" mass="33511">MDLELRHLRVVATVAECGSVTKAAAALGLAQPALTAQLNRIDRSLGGPVFVRDRTGSRPTALGELVLRHARVLLPAMDALVDDARRLVNARARAGSALRVGTANTAVGGLFVNRLHAALPGTTLTTSMSWSVGDLAADLAAGALDVALVGVCADAAPPPTGGVVWTRVATDPVFVLLAEEHPHATHDAVPLAELADAHWLTGPGDDCFDRCFVAACARAGFTPRGIGTTERASAVEQVRGGHAVGLVQPLLLDLPGVWAVPIAGEPLRWSHYVGWRDGALPVADAAVAEDAAAAAHAEAVRRSPCYHAYRERSGRAGAPPIAR</sequence>
<dbReference type="Gene3D" id="1.10.10.10">
    <property type="entry name" value="Winged helix-like DNA-binding domain superfamily/Winged helix DNA-binding domain"/>
    <property type="match status" value="1"/>
</dbReference>
<keyword evidence="7" id="KW-1185">Reference proteome</keyword>
<dbReference type="Proteomes" id="UP000009236">
    <property type="component" value="Chromosome"/>
</dbReference>
<dbReference type="EMBL" id="CP002810">
    <property type="protein sequence ID" value="AEG43207.1"/>
    <property type="molecule type" value="Genomic_DNA"/>
</dbReference>
<dbReference type="PANTHER" id="PTHR30346:SF30">
    <property type="entry name" value="SMALL NEUTRAL PROTEASE REGULATORY PROTEIN"/>
    <property type="match status" value="1"/>
</dbReference>
<proteinExistence type="inferred from homology"/>
<dbReference type="Pfam" id="PF00126">
    <property type="entry name" value="HTH_1"/>
    <property type="match status" value="1"/>
</dbReference>
<evidence type="ECO:0000256" key="1">
    <source>
        <dbReference type="ARBA" id="ARBA00009437"/>
    </source>
</evidence>
<dbReference type="SUPFAM" id="SSF46785">
    <property type="entry name" value="Winged helix' DNA-binding domain"/>
    <property type="match status" value="1"/>
</dbReference>
<dbReference type="HOGENOM" id="CLU_039613_6_4_11"/>
<name>F6FTL4_ISOV2</name>
<protein>
    <submittedName>
        <fullName evidence="6">Transcriptional regulator, LysR family</fullName>
    </submittedName>
</protein>
<evidence type="ECO:0000256" key="4">
    <source>
        <dbReference type="ARBA" id="ARBA00023163"/>
    </source>
</evidence>
<dbReference type="STRING" id="743718.Isova_0410"/>
<dbReference type="PRINTS" id="PR00039">
    <property type="entry name" value="HTHLYSR"/>
</dbReference>
<dbReference type="PROSITE" id="PS50931">
    <property type="entry name" value="HTH_LYSR"/>
    <property type="match status" value="1"/>
</dbReference>
<evidence type="ECO:0000256" key="3">
    <source>
        <dbReference type="ARBA" id="ARBA00023125"/>
    </source>
</evidence>
<dbReference type="GO" id="GO:0003700">
    <property type="term" value="F:DNA-binding transcription factor activity"/>
    <property type="evidence" value="ECO:0007669"/>
    <property type="project" value="InterPro"/>
</dbReference>
<feature type="domain" description="HTH lysR-type" evidence="5">
    <location>
        <begin position="3"/>
        <end position="60"/>
    </location>
</feature>
<keyword evidence="3" id="KW-0238">DNA-binding</keyword>
<dbReference type="GO" id="GO:0003677">
    <property type="term" value="F:DNA binding"/>
    <property type="evidence" value="ECO:0007669"/>
    <property type="project" value="UniProtKB-KW"/>
</dbReference>
<dbReference type="SUPFAM" id="SSF53850">
    <property type="entry name" value="Periplasmic binding protein-like II"/>
    <property type="match status" value="1"/>
</dbReference>
<comment type="similarity">
    <text evidence="1">Belongs to the LysR transcriptional regulatory family.</text>
</comment>
<dbReference type="InterPro" id="IPR000847">
    <property type="entry name" value="LysR_HTH_N"/>
</dbReference>
<evidence type="ECO:0000256" key="2">
    <source>
        <dbReference type="ARBA" id="ARBA00023015"/>
    </source>
</evidence>
<evidence type="ECO:0000313" key="6">
    <source>
        <dbReference type="EMBL" id="AEG43207.1"/>
    </source>
</evidence>
<organism evidence="7">
    <name type="scientific">Isoptericola variabilis (strain 225)</name>
    <dbReference type="NCBI Taxonomy" id="743718"/>
    <lineage>
        <taxon>Bacteria</taxon>
        <taxon>Bacillati</taxon>
        <taxon>Actinomycetota</taxon>
        <taxon>Actinomycetes</taxon>
        <taxon>Micrococcales</taxon>
        <taxon>Promicromonosporaceae</taxon>
        <taxon>Isoptericola</taxon>
    </lineage>
</organism>
<keyword evidence="2" id="KW-0805">Transcription regulation</keyword>
<dbReference type="Gene3D" id="3.40.190.10">
    <property type="entry name" value="Periplasmic binding protein-like II"/>
    <property type="match status" value="2"/>
</dbReference>
<evidence type="ECO:0000259" key="5">
    <source>
        <dbReference type="PROSITE" id="PS50931"/>
    </source>
</evidence>
<dbReference type="KEGG" id="iva:Isova_0410"/>
<dbReference type="Pfam" id="PF03466">
    <property type="entry name" value="LysR_substrate"/>
    <property type="match status" value="1"/>
</dbReference>
<evidence type="ECO:0000313" key="7">
    <source>
        <dbReference type="Proteomes" id="UP000009236"/>
    </source>
</evidence>
<reference evidence="6 7" key="1">
    <citation type="submission" date="2011-05" db="EMBL/GenBank/DDBJ databases">
        <title>Complete sequence of Isoptericola variabilis 225.</title>
        <authorList>
            <consortium name="US DOE Joint Genome Institute"/>
            <person name="Lucas S."/>
            <person name="Han J."/>
            <person name="Lapidus A."/>
            <person name="Cheng J.-F."/>
            <person name="Goodwin L."/>
            <person name="Pitluck S."/>
            <person name="Peters L."/>
            <person name="Mikhailova N."/>
            <person name="Zeytun A."/>
            <person name="Han C."/>
            <person name="Tapia R."/>
            <person name="Land M."/>
            <person name="Hauser L."/>
            <person name="Kyrpides N."/>
            <person name="Ivanova N."/>
            <person name="Pagani I."/>
            <person name="Siebers A."/>
            <person name="Allgaier M."/>
            <person name="Thelen M."/>
            <person name="Hugenholtz P."/>
            <person name="Gladden J."/>
            <person name="Woyke T."/>
        </authorList>
    </citation>
    <scope>NUCLEOTIDE SEQUENCE [LARGE SCALE GENOMIC DNA]</scope>
    <source>
        <strain evidence="7">225</strain>
    </source>
</reference>
<dbReference type="InterPro" id="IPR036390">
    <property type="entry name" value="WH_DNA-bd_sf"/>
</dbReference>
<dbReference type="eggNOG" id="COG0583">
    <property type="taxonomic scope" value="Bacteria"/>
</dbReference>
<dbReference type="InterPro" id="IPR036388">
    <property type="entry name" value="WH-like_DNA-bd_sf"/>
</dbReference>
<dbReference type="RefSeq" id="WP_013837602.1">
    <property type="nucleotide sequence ID" value="NC_015588.1"/>
</dbReference>